<feature type="signal peptide" evidence="2">
    <location>
        <begin position="1"/>
        <end position="31"/>
    </location>
</feature>
<feature type="compositionally biased region" description="Gly residues" evidence="1">
    <location>
        <begin position="53"/>
        <end position="64"/>
    </location>
</feature>
<evidence type="ECO:0000313" key="4">
    <source>
        <dbReference type="Proteomes" id="UP000610966"/>
    </source>
</evidence>
<feature type="region of interest" description="Disordered" evidence="1">
    <location>
        <begin position="43"/>
        <end position="77"/>
    </location>
</feature>
<name>A0A8J3VXE9_9ACTN</name>
<evidence type="ECO:0000256" key="2">
    <source>
        <dbReference type="SAM" id="SignalP"/>
    </source>
</evidence>
<keyword evidence="2" id="KW-0732">Signal</keyword>
<dbReference type="Proteomes" id="UP000610966">
    <property type="component" value="Unassembled WGS sequence"/>
</dbReference>
<accession>A0A8J3VXE9</accession>
<protein>
    <submittedName>
        <fullName evidence="3">Uncharacterized protein</fullName>
    </submittedName>
</protein>
<dbReference type="AlphaFoldDB" id="A0A8J3VXE9"/>
<dbReference type="EMBL" id="BOOG01000002">
    <property type="protein sequence ID" value="GIH67848.1"/>
    <property type="molecule type" value="Genomic_DNA"/>
</dbReference>
<gene>
    <name evidence="3" type="ORF">Mth01_01010</name>
</gene>
<feature type="chain" id="PRO_5038409918" evidence="2">
    <location>
        <begin position="32"/>
        <end position="113"/>
    </location>
</feature>
<proteinExistence type="predicted"/>
<sequence length="113" mass="11287">MLRHSTRVTRARALGMRWPALAALVIAGALASPPIAANAAAVRPDVPIATSTGPGGGGGNGRGSGSPINSSAASPAQQITFGINGHHTFQAGACDQGFALCNVQQGAGVRYWP</sequence>
<keyword evidence="4" id="KW-1185">Reference proteome</keyword>
<reference evidence="3" key="1">
    <citation type="submission" date="2021-01" db="EMBL/GenBank/DDBJ databases">
        <title>Whole genome shotgun sequence of Sphaerimonospora thailandensis NBRC 107569.</title>
        <authorList>
            <person name="Komaki H."/>
            <person name="Tamura T."/>
        </authorList>
    </citation>
    <scope>NUCLEOTIDE SEQUENCE</scope>
    <source>
        <strain evidence="3">NBRC 107569</strain>
    </source>
</reference>
<comment type="caution">
    <text evidence="3">The sequence shown here is derived from an EMBL/GenBank/DDBJ whole genome shotgun (WGS) entry which is preliminary data.</text>
</comment>
<evidence type="ECO:0000313" key="3">
    <source>
        <dbReference type="EMBL" id="GIH67848.1"/>
    </source>
</evidence>
<evidence type="ECO:0000256" key="1">
    <source>
        <dbReference type="SAM" id="MobiDB-lite"/>
    </source>
</evidence>
<organism evidence="3 4">
    <name type="scientific">Sphaerimonospora thailandensis</name>
    <dbReference type="NCBI Taxonomy" id="795644"/>
    <lineage>
        <taxon>Bacteria</taxon>
        <taxon>Bacillati</taxon>
        <taxon>Actinomycetota</taxon>
        <taxon>Actinomycetes</taxon>
        <taxon>Streptosporangiales</taxon>
        <taxon>Streptosporangiaceae</taxon>
        <taxon>Sphaerimonospora</taxon>
    </lineage>
</organism>